<name>A0A818VQ42_9BILA</name>
<proteinExistence type="predicted"/>
<dbReference type="Proteomes" id="UP000663864">
    <property type="component" value="Unassembled WGS sequence"/>
</dbReference>
<organism evidence="2 3">
    <name type="scientific">Rotaria sordida</name>
    <dbReference type="NCBI Taxonomy" id="392033"/>
    <lineage>
        <taxon>Eukaryota</taxon>
        <taxon>Metazoa</taxon>
        <taxon>Spiralia</taxon>
        <taxon>Gnathifera</taxon>
        <taxon>Rotifera</taxon>
        <taxon>Eurotatoria</taxon>
        <taxon>Bdelloidea</taxon>
        <taxon>Philodinida</taxon>
        <taxon>Philodinidae</taxon>
        <taxon>Rotaria</taxon>
    </lineage>
</organism>
<evidence type="ECO:0000313" key="2">
    <source>
        <dbReference type="EMBL" id="CAF3714294.1"/>
    </source>
</evidence>
<evidence type="ECO:0000313" key="1">
    <source>
        <dbReference type="EMBL" id="CAF0833219.1"/>
    </source>
</evidence>
<dbReference type="EMBL" id="CAJNOT010000091">
    <property type="protein sequence ID" value="CAF0833219.1"/>
    <property type="molecule type" value="Genomic_DNA"/>
</dbReference>
<reference evidence="2" key="1">
    <citation type="submission" date="2021-02" db="EMBL/GenBank/DDBJ databases">
        <authorList>
            <person name="Nowell W R."/>
        </authorList>
    </citation>
    <scope>NUCLEOTIDE SEQUENCE</scope>
</reference>
<protein>
    <submittedName>
        <fullName evidence="2">Uncharacterized protein</fullName>
    </submittedName>
</protein>
<comment type="caution">
    <text evidence="2">The sequence shown here is derived from an EMBL/GenBank/DDBJ whole genome shotgun (WGS) entry which is preliminary data.</text>
</comment>
<sequence>MARVNFTDYSGSFVDDDSGIGVNSNYSSSTLNESWPPYISQSTTSIPFPPSPATTTTIMKKHYNAVPLIRFPSDGIVERIRPVTMKNSENGDFVVCRTNRGTYVAYRTTIVPEWVKRLVEEIEYQQR</sequence>
<accession>A0A818VQ42</accession>
<gene>
    <name evidence="2" type="ORF">JBS370_LOCUS10366</name>
    <name evidence="1" type="ORF">ZHD862_LOCUS3984</name>
</gene>
<evidence type="ECO:0000313" key="3">
    <source>
        <dbReference type="Proteomes" id="UP000663836"/>
    </source>
</evidence>
<dbReference type="AlphaFoldDB" id="A0A818VQ42"/>
<dbReference type="EMBL" id="CAJOBD010000747">
    <property type="protein sequence ID" value="CAF3714294.1"/>
    <property type="molecule type" value="Genomic_DNA"/>
</dbReference>
<dbReference type="Proteomes" id="UP000663836">
    <property type="component" value="Unassembled WGS sequence"/>
</dbReference>